<evidence type="ECO:0000313" key="4">
    <source>
        <dbReference type="Proteomes" id="UP000179807"/>
    </source>
</evidence>
<feature type="domain" description="CATSPERG C-terminal" evidence="2">
    <location>
        <begin position="733"/>
        <end position="818"/>
    </location>
</feature>
<dbReference type="InterPro" id="IPR028246">
    <property type="entry name" value="CATSPERG"/>
</dbReference>
<proteinExistence type="predicted"/>
<dbReference type="AlphaFoldDB" id="A0A1J4KGD9"/>
<evidence type="ECO:0000259" key="2">
    <source>
        <dbReference type="Pfam" id="PF22846"/>
    </source>
</evidence>
<dbReference type="PANTHER" id="PTHR14327:SF1">
    <property type="entry name" value="CATION CHANNEL SPERM-ASSOCIATED AUXILIARY SUBUNIT GAMMA"/>
    <property type="match status" value="1"/>
</dbReference>
<dbReference type="Proteomes" id="UP000179807">
    <property type="component" value="Unassembled WGS sequence"/>
</dbReference>
<dbReference type="PANTHER" id="PTHR14327">
    <property type="entry name" value="CATION CHANNEL SPERM-ASSOCIATED PROTEIN SUBUNIT GAMMA"/>
    <property type="match status" value="1"/>
</dbReference>
<dbReference type="Pfam" id="PF22846">
    <property type="entry name" value="CATSPERG_C"/>
    <property type="match status" value="1"/>
</dbReference>
<reference evidence="3" key="1">
    <citation type="submission" date="2016-10" db="EMBL/GenBank/DDBJ databases">
        <authorList>
            <person name="Benchimol M."/>
            <person name="Almeida L.G."/>
            <person name="Vasconcelos A.T."/>
            <person name="Perreira-Neves A."/>
            <person name="Rosa I.A."/>
            <person name="Tasca T."/>
            <person name="Bogo M.R."/>
            <person name="de Souza W."/>
        </authorList>
    </citation>
    <scope>NUCLEOTIDE SEQUENCE [LARGE SCALE GENOMIC DNA]</scope>
    <source>
        <strain evidence="3">K</strain>
    </source>
</reference>
<keyword evidence="1" id="KW-1133">Transmembrane helix</keyword>
<dbReference type="InterPro" id="IPR053873">
    <property type="entry name" value="CATSPERG_C"/>
</dbReference>
<feature type="transmembrane region" description="Helical" evidence="1">
    <location>
        <begin position="796"/>
        <end position="821"/>
    </location>
</feature>
<accession>A0A1J4KGD9</accession>
<protein>
    <recommendedName>
        <fullName evidence="2">CATSPERG C-terminal domain-containing protein</fullName>
    </recommendedName>
</protein>
<keyword evidence="1" id="KW-0812">Transmembrane</keyword>
<dbReference type="VEuPathDB" id="TrichDB:TRFO_04285"/>
<name>A0A1J4KGD9_9EUKA</name>
<organism evidence="3 4">
    <name type="scientific">Tritrichomonas foetus</name>
    <dbReference type="NCBI Taxonomy" id="1144522"/>
    <lineage>
        <taxon>Eukaryota</taxon>
        <taxon>Metamonada</taxon>
        <taxon>Parabasalia</taxon>
        <taxon>Tritrichomonadida</taxon>
        <taxon>Tritrichomonadidae</taxon>
        <taxon>Tritrichomonas</taxon>
    </lineage>
</organism>
<sequence>MTRTYKCLADNCSNLERASIFYPGFLYQFHLYLSQDQQNPDYSKTIAAKKAGLIPFIIPETYDDYQCLNATTSTVFKNAVNSWNFNFSGLCQRKYCYKIIPNINIDLDIQQTTRCYRVMGTEFLKGIGNQTTFGELIDANDIESKIIGNKKIPEITKAFTQPYNSEFAVVHYEFAYPHPISTTIGFLLSVNDFHNVYYLSPYFPYFRSIFDRLNKAFYTDFKYTILALDDNKLFQAFHIKENIVIDSETNYFGYFDSYLKDGVLLAMNRVNNETTIALYTEDFKKRILYTTSDDYDLKGGLVLLTNFFDPDLTSIILIRNKNLNKYQLLRHSTNKNQTTFTDLPKKVPNVFKTYPYARPWSIDYELLYPNLELQDLFVTGMSEFNNHYRQWSVIYGNFFAISNTFTRTYYLTMSFKDNETVTSFYYSNHTSRFAFLTSRNMLYYGDTYSNIIERVPYDVIPNLNMTKTLILFDSNENLDLVDISNPKNPNHFVFSPEQIPQGTYWCPFQEVFYEFSNLDYFTRLLTPIPENSFPKQIYVDHSDTFHFKILATYTDTIPNLFFTDPLNFNLTYTRNVDYTRSLVAYSFWIKDGSTYDNYIANNYTYVGKSERIDFFFENSSSCCKNFHTYFDIKSGCMPGLSLEYRYENQEEFFTKEPMEFLKFSAEWNPKFYIYDSARDIEMPYDGLLEILIVGYGEREYTFRLTDDPQINSGNTERVFAYKQDPLATAAISSNNTISWLCQIGSVCNRITPKLPEPPSYYFKLRARTIPRNLSDSSFCTYEKDFYVKVSGIPMDVVTMAIFLVTTLIFLFLIFGVMYYYADNLPIMSESNKIIVINEDDM</sequence>
<evidence type="ECO:0000256" key="1">
    <source>
        <dbReference type="SAM" id="Phobius"/>
    </source>
</evidence>
<dbReference type="GO" id="GO:0097228">
    <property type="term" value="C:sperm principal piece"/>
    <property type="evidence" value="ECO:0007669"/>
    <property type="project" value="InterPro"/>
</dbReference>
<dbReference type="GO" id="GO:0036128">
    <property type="term" value="C:CatSper complex"/>
    <property type="evidence" value="ECO:0007669"/>
    <property type="project" value="InterPro"/>
</dbReference>
<dbReference type="RefSeq" id="XP_068363403.1">
    <property type="nucleotide sequence ID" value="XM_068491802.1"/>
</dbReference>
<comment type="caution">
    <text evidence="3">The sequence shown here is derived from an EMBL/GenBank/DDBJ whole genome shotgun (WGS) entry which is preliminary data.</text>
</comment>
<dbReference type="GeneID" id="94826506"/>
<dbReference type="EMBL" id="MLAK01000616">
    <property type="protein sequence ID" value="OHT10267.1"/>
    <property type="molecule type" value="Genomic_DNA"/>
</dbReference>
<gene>
    <name evidence="3" type="ORF">TRFO_04285</name>
</gene>
<evidence type="ECO:0000313" key="3">
    <source>
        <dbReference type="EMBL" id="OHT10267.1"/>
    </source>
</evidence>
<keyword evidence="4" id="KW-1185">Reference proteome</keyword>
<keyword evidence="1" id="KW-0472">Membrane</keyword>